<organism evidence="1 2">
    <name type="scientific">Cutibacterium granulosum TM11</name>
    <dbReference type="NCBI Taxonomy" id="1292373"/>
    <lineage>
        <taxon>Bacteria</taxon>
        <taxon>Bacillati</taxon>
        <taxon>Actinomycetota</taxon>
        <taxon>Actinomycetes</taxon>
        <taxon>Propionibacteriales</taxon>
        <taxon>Propionibacteriaceae</taxon>
        <taxon>Cutibacterium</taxon>
    </lineage>
</organism>
<protein>
    <submittedName>
        <fullName evidence="1">Nodulation efficiency protein D</fullName>
    </submittedName>
</protein>
<accession>A0ACB4UQ30</accession>
<dbReference type="EMBL" id="AOST01000028">
    <property type="protein sequence ID" value="ERF67463.1"/>
    <property type="molecule type" value="Genomic_DNA"/>
</dbReference>
<evidence type="ECO:0000313" key="1">
    <source>
        <dbReference type="EMBL" id="ERF67463.1"/>
    </source>
</evidence>
<sequence>MSLFDDNVWIGWLLAAAVLGCLEMLTADFTLLMLAVGAAAGAAAAAVAPGMWVVQVVVAALVAGLLLALLRPTLLRRVRDSVGYRSSLDIVVGSTGYALGEVTDHSGTVRVNGDTWTARLVDAAGPVEDGDRVEVYAVEGTTLLVYPSDGQLDRARGR</sequence>
<gene>
    <name evidence="1" type="ORF">H640_02987</name>
</gene>
<evidence type="ECO:0000313" key="2">
    <source>
        <dbReference type="Proteomes" id="UP000053711"/>
    </source>
</evidence>
<name>A0ACB4UQ30_9ACTN</name>
<proteinExistence type="predicted"/>
<comment type="caution">
    <text evidence="1">The sequence shown here is derived from an EMBL/GenBank/DDBJ whole genome shotgun (WGS) entry which is preliminary data.</text>
</comment>
<keyword evidence="2" id="KW-1185">Reference proteome</keyword>
<dbReference type="Proteomes" id="UP000053711">
    <property type="component" value="Unassembled WGS sequence"/>
</dbReference>
<reference evidence="1 2" key="1">
    <citation type="journal article" date="2013" name="BMC Genomics">
        <title>Comparative genomics reveals distinct host-interacting traits of three major human-associated propionibacteria.</title>
        <authorList>
            <person name="Mak T.N."/>
            <person name="Schmid M."/>
            <person name="Brzuszkiewicz E."/>
            <person name="Zeng G."/>
            <person name="Meyer R."/>
            <person name="Sfanos K.S."/>
            <person name="Brinkmann V."/>
            <person name="Meyer T.F."/>
            <person name="Bruggemann H."/>
        </authorList>
    </citation>
    <scope>NUCLEOTIDE SEQUENCE [LARGE SCALE GENOMIC DNA]</scope>
    <source>
        <strain evidence="1 2">TM11</strain>
    </source>
</reference>